<dbReference type="InterPro" id="IPR043502">
    <property type="entry name" value="DNA/RNA_pol_sf"/>
</dbReference>
<protein>
    <submittedName>
        <fullName evidence="1">(African queen) hypothetical protein</fullName>
    </submittedName>
</protein>
<proteinExistence type="predicted"/>
<dbReference type="AlphaFoldDB" id="A0A8J2QGJ4"/>
<dbReference type="InterPro" id="IPR008042">
    <property type="entry name" value="Retrotrans_Pao"/>
</dbReference>
<comment type="caution">
    <text evidence="1">The sequence shown here is derived from an EMBL/GenBank/DDBJ whole genome shotgun (WGS) entry which is preliminary data.</text>
</comment>
<dbReference type="GO" id="GO:0071897">
    <property type="term" value="P:DNA biosynthetic process"/>
    <property type="evidence" value="ECO:0007669"/>
    <property type="project" value="UniProtKB-ARBA"/>
</dbReference>
<dbReference type="Pfam" id="PF05380">
    <property type="entry name" value="Peptidase_A17"/>
    <property type="match status" value="1"/>
</dbReference>
<organism evidence="1 2">
    <name type="scientific">Danaus chrysippus</name>
    <name type="common">African queen</name>
    <dbReference type="NCBI Taxonomy" id="151541"/>
    <lineage>
        <taxon>Eukaryota</taxon>
        <taxon>Metazoa</taxon>
        <taxon>Ecdysozoa</taxon>
        <taxon>Arthropoda</taxon>
        <taxon>Hexapoda</taxon>
        <taxon>Insecta</taxon>
        <taxon>Pterygota</taxon>
        <taxon>Neoptera</taxon>
        <taxon>Endopterygota</taxon>
        <taxon>Lepidoptera</taxon>
        <taxon>Glossata</taxon>
        <taxon>Ditrysia</taxon>
        <taxon>Papilionoidea</taxon>
        <taxon>Nymphalidae</taxon>
        <taxon>Danainae</taxon>
        <taxon>Danaini</taxon>
        <taxon>Danaina</taxon>
        <taxon>Danaus</taxon>
        <taxon>Anosia</taxon>
    </lineage>
</organism>
<dbReference type="EMBL" id="CAKASE010000047">
    <property type="protein sequence ID" value="CAG9562226.1"/>
    <property type="molecule type" value="Genomic_DNA"/>
</dbReference>
<dbReference type="Gene3D" id="3.10.10.10">
    <property type="entry name" value="HIV Type 1 Reverse Transcriptase, subunit A, domain 1"/>
    <property type="match status" value="1"/>
</dbReference>
<accession>A0A8J2QGJ4</accession>
<gene>
    <name evidence="1" type="ORF">DCHRY22_LOCUS3594</name>
</gene>
<dbReference type="OrthoDB" id="8052806at2759"/>
<sequence>MAKRRFLSLERRLERDSHLKNLYISFMREYINLGHMSENVEQHKIVVSADIEKMYRQTLVSSSQRSLQQVFWRESPMHPLKTYTLNTVTYGTASAPFLATRCLIQLAEESRDQAIKFTIAHDFYVDDYLSGASSVTATVNQCRQVIAVLQKAGYNLRKWQSNSNEVLESLCGNHDISDIVDLSNNEMSKTLGLNWQCSRDTFSFFINLTSTDHVTKRQILSVIAQIFDPIGLVVPCIVEAKILMQQLWLAKCSWDEPVPANIQSICITYGKEKVLVEIAKSNMVM</sequence>
<dbReference type="Gene3D" id="3.30.70.270">
    <property type="match status" value="1"/>
</dbReference>
<evidence type="ECO:0000313" key="1">
    <source>
        <dbReference type="EMBL" id="CAG9562226.1"/>
    </source>
</evidence>
<dbReference type="Proteomes" id="UP000789524">
    <property type="component" value="Unassembled WGS sequence"/>
</dbReference>
<name>A0A8J2QGJ4_9NEOP</name>
<reference evidence="1" key="1">
    <citation type="submission" date="2021-09" db="EMBL/GenBank/DDBJ databases">
        <authorList>
            <person name="Martin H S."/>
        </authorList>
    </citation>
    <scope>NUCLEOTIDE SEQUENCE</scope>
</reference>
<keyword evidence="2" id="KW-1185">Reference proteome</keyword>
<dbReference type="InterPro" id="IPR043128">
    <property type="entry name" value="Rev_trsase/Diguanyl_cyclase"/>
</dbReference>
<evidence type="ECO:0000313" key="2">
    <source>
        <dbReference type="Proteomes" id="UP000789524"/>
    </source>
</evidence>
<dbReference type="SUPFAM" id="SSF56672">
    <property type="entry name" value="DNA/RNA polymerases"/>
    <property type="match status" value="1"/>
</dbReference>
<dbReference type="PANTHER" id="PTHR47331">
    <property type="entry name" value="PHD-TYPE DOMAIN-CONTAINING PROTEIN"/>
    <property type="match status" value="1"/>
</dbReference>